<dbReference type="EMBL" id="FTNL01000007">
    <property type="protein sequence ID" value="SIR17497.1"/>
    <property type="molecule type" value="Genomic_DNA"/>
</dbReference>
<evidence type="ECO:0000313" key="4">
    <source>
        <dbReference type="Proteomes" id="UP000254374"/>
    </source>
</evidence>
<evidence type="ECO:0000313" key="3">
    <source>
        <dbReference type="Proteomes" id="UP000186808"/>
    </source>
</evidence>
<organism evidence="2 4">
    <name type="scientific">Fluoribacter gormanii</name>
    <dbReference type="NCBI Taxonomy" id="464"/>
    <lineage>
        <taxon>Bacteria</taxon>
        <taxon>Pseudomonadati</taxon>
        <taxon>Pseudomonadota</taxon>
        <taxon>Gammaproteobacteria</taxon>
        <taxon>Legionellales</taxon>
        <taxon>Legionellaceae</taxon>
        <taxon>Fluoribacter</taxon>
    </lineage>
</organism>
<reference evidence="2 4" key="2">
    <citation type="submission" date="2018-06" db="EMBL/GenBank/DDBJ databases">
        <authorList>
            <consortium name="Pathogen Informatics"/>
            <person name="Doyle S."/>
        </authorList>
    </citation>
    <scope>NUCLEOTIDE SEQUENCE [LARGE SCALE GENOMIC DNA]</scope>
    <source>
        <strain evidence="2 4">NCTC11401</strain>
    </source>
</reference>
<proteinExistence type="predicted"/>
<evidence type="ECO:0000313" key="2">
    <source>
        <dbReference type="EMBL" id="STO26201.1"/>
    </source>
</evidence>
<name>A0A377GN19_9GAMM</name>
<reference evidence="1 3" key="1">
    <citation type="submission" date="2017-01" db="EMBL/GenBank/DDBJ databases">
        <authorList>
            <person name="Varghese N."/>
            <person name="Submissions S."/>
        </authorList>
    </citation>
    <scope>NUCLEOTIDE SEQUENCE [LARGE SCALE GENOMIC DNA]</scope>
    <source>
        <strain evidence="1 3">ATCC 33342</strain>
    </source>
</reference>
<dbReference type="Proteomes" id="UP000186808">
    <property type="component" value="Unassembled WGS sequence"/>
</dbReference>
<dbReference type="AlphaFoldDB" id="A0A377GN19"/>
<accession>A0A377GN19</accession>
<dbReference type="RefSeq" id="WP_058467384.1">
    <property type="nucleotide sequence ID" value="NZ_CAAAIX010000005.1"/>
</dbReference>
<keyword evidence="3" id="KW-1185">Reference proteome</keyword>
<dbReference type="Proteomes" id="UP000254374">
    <property type="component" value="Unassembled WGS sequence"/>
</dbReference>
<gene>
    <name evidence="2" type="ORF">NCTC11401_03053</name>
    <name evidence="1" type="ORF">SAMN05421777_107115</name>
</gene>
<protein>
    <submittedName>
        <fullName evidence="2">Uncharacterized protein</fullName>
    </submittedName>
</protein>
<evidence type="ECO:0000313" key="1">
    <source>
        <dbReference type="EMBL" id="SIR17497.1"/>
    </source>
</evidence>
<sequence length="428" mass="48565">MKLMSVIGINLEITKWIVSESKSPFDSEDNLCVYECTTPEEAKQMLENIKSAFKMDYSMELDVGEQESLSWDYYLETHGSYVIASMKFLERYFDGKIEQVDQASKFGNKSFLIYESMTGGDDDLRSRLIIVNSSNDSLIVKRVLPEQIEESELIDFSEEYLGATSYTKRNKGSAQIKEAYNFNGLFLPGDNFNVLWLPAKPHQGHAMYTAYGCANHKIAKMLEAKIRDDEKKKQKATPLVINREHITLVCEGPILLASGIYLEQIYGKPIHVSLVNDLVKHGLADKQAQHRATAVDKIYAEWDKKDQLRNQIHLLKRQSSSIPTFFVPQSIPTGNIRNSVFASSFNSENTVVPKPAPLPYPAMSREEKTIVPKPDPLPYPFIPVRQNSVTAQETMKMVAPRAQSIFHVADANEPLKTFTEEEYLALFQ</sequence>
<dbReference type="EMBL" id="UGGV01000001">
    <property type="protein sequence ID" value="STO26201.1"/>
    <property type="molecule type" value="Genomic_DNA"/>
</dbReference>
<dbReference type="OrthoDB" id="5653881at2"/>